<dbReference type="Proteomes" id="UP001150924">
    <property type="component" value="Unassembled WGS sequence"/>
</dbReference>
<dbReference type="AlphaFoldDB" id="A0A9X3EPZ1"/>
<organism evidence="2 3">
    <name type="scientific">Nannocystis pusilla</name>
    <dbReference type="NCBI Taxonomy" id="889268"/>
    <lineage>
        <taxon>Bacteria</taxon>
        <taxon>Pseudomonadati</taxon>
        <taxon>Myxococcota</taxon>
        <taxon>Polyangia</taxon>
        <taxon>Nannocystales</taxon>
        <taxon>Nannocystaceae</taxon>
        <taxon>Nannocystis</taxon>
    </lineage>
</organism>
<protein>
    <submittedName>
        <fullName evidence="2">Uncharacterized protein</fullName>
    </submittedName>
</protein>
<name>A0A9X3EPZ1_9BACT</name>
<evidence type="ECO:0000256" key="1">
    <source>
        <dbReference type="SAM" id="MobiDB-lite"/>
    </source>
</evidence>
<comment type="caution">
    <text evidence="2">The sequence shown here is derived from an EMBL/GenBank/DDBJ whole genome shotgun (WGS) entry which is preliminary data.</text>
</comment>
<feature type="compositionally biased region" description="Polar residues" evidence="1">
    <location>
        <begin position="24"/>
        <end position="36"/>
    </location>
</feature>
<dbReference type="EMBL" id="JAPNKE010000002">
    <property type="protein sequence ID" value="MCY1007805.1"/>
    <property type="molecule type" value="Genomic_DNA"/>
</dbReference>
<accession>A0A9X3EPZ1</accession>
<evidence type="ECO:0000313" key="2">
    <source>
        <dbReference type="EMBL" id="MCY1007805.1"/>
    </source>
</evidence>
<sequence>MVLARPSWTPRWTWNPDLPPCPAWNSTAIPSTTTGPVASERNAFHESSSPNPRTPTISRTREPRSASRTTSQAVHPSCRKSRHPTHSDQSSGVIAGSHVKRMPPNPPSTIDAICSPANLGPPAIPSA</sequence>
<feature type="compositionally biased region" description="Polar residues" evidence="1">
    <location>
        <begin position="45"/>
        <end position="58"/>
    </location>
</feature>
<feature type="region of interest" description="Disordered" evidence="1">
    <location>
        <begin position="1"/>
        <end position="127"/>
    </location>
</feature>
<dbReference type="RefSeq" id="WP_267770441.1">
    <property type="nucleotide sequence ID" value="NZ_JAPNKE010000002.1"/>
</dbReference>
<keyword evidence="3" id="KW-1185">Reference proteome</keyword>
<gene>
    <name evidence="2" type="ORF">OV079_20060</name>
</gene>
<proteinExistence type="predicted"/>
<reference evidence="2" key="1">
    <citation type="submission" date="2022-11" db="EMBL/GenBank/DDBJ databases">
        <title>Minimal conservation of predation-associated metabolite biosynthetic gene clusters underscores biosynthetic potential of Myxococcota including descriptions for ten novel species: Archangium lansinium sp. nov., Myxococcus landrumus sp. nov., Nannocystis bai.</title>
        <authorList>
            <person name="Ahearne A."/>
            <person name="Stevens C."/>
            <person name="Phillips K."/>
        </authorList>
    </citation>
    <scope>NUCLEOTIDE SEQUENCE</scope>
    <source>
        <strain evidence="2">Na p29</strain>
    </source>
</reference>
<evidence type="ECO:0000313" key="3">
    <source>
        <dbReference type="Proteomes" id="UP001150924"/>
    </source>
</evidence>